<dbReference type="InterPro" id="IPR027367">
    <property type="entry name" value="Gly-zipper_YMGG"/>
</dbReference>
<keyword evidence="2" id="KW-0732">Signal</keyword>
<evidence type="ECO:0000313" key="4">
    <source>
        <dbReference type="EMBL" id="SEO79836.1"/>
    </source>
</evidence>
<dbReference type="AlphaFoldDB" id="A0A1H8SMV2"/>
<organism evidence="4 5">
    <name type="scientific">Nitrosomonas oligotropha</name>
    <dbReference type="NCBI Taxonomy" id="42354"/>
    <lineage>
        <taxon>Bacteria</taxon>
        <taxon>Pseudomonadati</taxon>
        <taxon>Pseudomonadota</taxon>
        <taxon>Betaproteobacteria</taxon>
        <taxon>Nitrosomonadales</taxon>
        <taxon>Nitrosomonadaceae</taxon>
        <taxon>Nitrosomonas</taxon>
    </lineage>
</organism>
<name>A0A1H8SMV2_9PROT</name>
<evidence type="ECO:0000313" key="5">
    <source>
        <dbReference type="Proteomes" id="UP000198814"/>
    </source>
</evidence>
<reference evidence="5" key="1">
    <citation type="submission" date="2016-10" db="EMBL/GenBank/DDBJ databases">
        <authorList>
            <person name="Varghese N."/>
            <person name="Submissions S."/>
        </authorList>
    </citation>
    <scope>NUCLEOTIDE SEQUENCE [LARGE SCALE GENOMIC DNA]</scope>
    <source>
        <strain evidence="5">Nm76</strain>
    </source>
</reference>
<dbReference type="EMBL" id="FODO01000019">
    <property type="protein sequence ID" value="SEO79836.1"/>
    <property type="molecule type" value="Genomic_DNA"/>
</dbReference>
<dbReference type="OrthoDB" id="5573966at2"/>
<dbReference type="RefSeq" id="WP_090320656.1">
    <property type="nucleotide sequence ID" value="NZ_FNOE01000020.1"/>
</dbReference>
<evidence type="ECO:0000256" key="2">
    <source>
        <dbReference type="SAM" id="SignalP"/>
    </source>
</evidence>
<evidence type="ECO:0000259" key="3">
    <source>
        <dbReference type="Pfam" id="PF13441"/>
    </source>
</evidence>
<sequence length="181" mass="18589">MLILRNLMIATLAVWLTACAHLPTGPSVMALPGSGKNFDQFRSDELVCKQYAYEQVDGNTPRQASRISGLQSATLGAGLGAAAGAALGGGHGAAVGAGIGLLFGSLMGSNTAAASGYSSQQRYDNSYVQCMYAKGHRVPVDGRISANSSGGNIVNRKPVTRSDQFIPPPPPAGNPPPPPPR</sequence>
<feature type="region of interest" description="Disordered" evidence="1">
    <location>
        <begin position="142"/>
        <end position="181"/>
    </location>
</feature>
<accession>A0A1H8SMV2</accession>
<gene>
    <name evidence="4" type="ORF">SAMN05216333_11956</name>
</gene>
<dbReference type="Pfam" id="PF13441">
    <property type="entry name" value="Gly-zipper_YMGG"/>
    <property type="match status" value="1"/>
</dbReference>
<dbReference type="PROSITE" id="PS51257">
    <property type="entry name" value="PROKAR_LIPOPROTEIN"/>
    <property type="match status" value="1"/>
</dbReference>
<evidence type="ECO:0000256" key="1">
    <source>
        <dbReference type="SAM" id="MobiDB-lite"/>
    </source>
</evidence>
<dbReference type="STRING" id="42354.SAMN05216333_11956"/>
<keyword evidence="5" id="KW-1185">Reference proteome</keyword>
<feature type="domain" description="YMGG-like Gly-zipper" evidence="3">
    <location>
        <begin position="70"/>
        <end position="109"/>
    </location>
</feature>
<feature type="chain" id="PRO_5011749299" evidence="2">
    <location>
        <begin position="21"/>
        <end position="181"/>
    </location>
</feature>
<proteinExistence type="predicted"/>
<feature type="signal peptide" evidence="2">
    <location>
        <begin position="1"/>
        <end position="20"/>
    </location>
</feature>
<feature type="compositionally biased region" description="Pro residues" evidence="1">
    <location>
        <begin position="166"/>
        <end position="181"/>
    </location>
</feature>
<dbReference type="Proteomes" id="UP000198814">
    <property type="component" value="Unassembled WGS sequence"/>
</dbReference>
<protein>
    <submittedName>
        <fullName evidence="4">Glycine-zipper containing OmpA-like membrane domain-containing protein</fullName>
    </submittedName>
</protein>